<accession>A0A1F5P400</accession>
<keyword evidence="1" id="KW-0472">Membrane</keyword>
<feature type="transmembrane region" description="Helical" evidence="1">
    <location>
        <begin position="142"/>
        <end position="160"/>
    </location>
</feature>
<feature type="transmembrane region" description="Helical" evidence="1">
    <location>
        <begin position="6"/>
        <end position="34"/>
    </location>
</feature>
<feature type="transmembrane region" description="Helical" evidence="1">
    <location>
        <begin position="88"/>
        <end position="112"/>
    </location>
</feature>
<name>A0A1F5P400_9BACT</name>
<dbReference type="Pfam" id="PF20221">
    <property type="entry name" value="DUF6580"/>
    <property type="match status" value="1"/>
</dbReference>
<dbReference type="AlphaFoldDB" id="A0A1F5P400"/>
<dbReference type="EMBL" id="MFES01000038">
    <property type="protein sequence ID" value="OGE84638.1"/>
    <property type="molecule type" value="Genomic_DNA"/>
</dbReference>
<dbReference type="Proteomes" id="UP000176786">
    <property type="component" value="Unassembled WGS sequence"/>
</dbReference>
<dbReference type="InterPro" id="IPR046487">
    <property type="entry name" value="DUF6580"/>
</dbReference>
<comment type="caution">
    <text evidence="2">The sequence shown here is derived from an EMBL/GenBank/DDBJ whole genome shotgun (WGS) entry which is preliminary data.</text>
</comment>
<keyword evidence="1" id="KW-1133">Transmembrane helix</keyword>
<dbReference type="STRING" id="1817832.A3J48_03585"/>
<sequence>MLPYLFIFFGAAFRLIPHPDNFAPIAAIALFGGVYLSKKEALWLPLLAMVLSDIFIGFDSFSSRLTVYGSFMLISLIGLLVRRRKNLATVLGGSVLGSLAFYLITNFAFFYAPIMYPHNWQGVFQSYINALPFFRNTLLGDLFYVGVLFGAYEFATYLAAKRKSKQWSSSPLSE</sequence>
<gene>
    <name evidence="2" type="ORF">A3J48_03585</name>
</gene>
<feature type="transmembrane region" description="Helical" evidence="1">
    <location>
        <begin position="41"/>
        <end position="58"/>
    </location>
</feature>
<evidence type="ECO:0000313" key="2">
    <source>
        <dbReference type="EMBL" id="OGE84638.1"/>
    </source>
</evidence>
<reference evidence="2 3" key="1">
    <citation type="journal article" date="2016" name="Nat. Commun.">
        <title>Thousands of microbial genomes shed light on interconnected biogeochemical processes in an aquifer system.</title>
        <authorList>
            <person name="Anantharaman K."/>
            <person name="Brown C.T."/>
            <person name="Hug L.A."/>
            <person name="Sharon I."/>
            <person name="Castelle C.J."/>
            <person name="Probst A.J."/>
            <person name="Thomas B.C."/>
            <person name="Singh A."/>
            <person name="Wilkins M.J."/>
            <person name="Karaoz U."/>
            <person name="Brodie E.L."/>
            <person name="Williams K.H."/>
            <person name="Hubbard S.S."/>
            <person name="Banfield J.F."/>
        </authorList>
    </citation>
    <scope>NUCLEOTIDE SEQUENCE [LARGE SCALE GENOMIC DNA]</scope>
</reference>
<proteinExistence type="predicted"/>
<evidence type="ECO:0008006" key="4">
    <source>
        <dbReference type="Google" id="ProtNLM"/>
    </source>
</evidence>
<evidence type="ECO:0000313" key="3">
    <source>
        <dbReference type="Proteomes" id="UP000176786"/>
    </source>
</evidence>
<organism evidence="2 3">
    <name type="scientific">Candidatus Doudnabacteria bacterium RIFCSPHIGHO2_02_FULL_46_11</name>
    <dbReference type="NCBI Taxonomy" id="1817832"/>
    <lineage>
        <taxon>Bacteria</taxon>
        <taxon>Candidatus Doudnaibacteriota</taxon>
    </lineage>
</organism>
<evidence type="ECO:0000256" key="1">
    <source>
        <dbReference type="SAM" id="Phobius"/>
    </source>
</evidence>
<keyword evidence="1" id="KW-0812">Transmembrane</keyword>
<feature type="transmembrane region" description="Helical" evidence="1">
    <location>
        <begin position="64"/>
        <end position="81"/>
    </location>
</feature>
<protein>
    <recommendedName>
        <fullName evidence="4">Rod shape-determining protein MreD</fullName>
    </recommendedName>
</protein>